<dbReference type="InterPro" id="IPR051972">
    <property type="entry name" value="Glutamate-rich_WD_repeat"/>
</dbReference>
<dbReference type="InParanoid" id="E9GKL4"/>
<dbReference type="GO" id="GO:0005730">
    <property type="term" value="C:nucleolus"/>
    <property type="evidence" value="ECO:0000318"/>
    <property type="project" value="GO_Central"/>
</dbReference>
<name>E9GKL4_DAPPU</name>
<dbReference type="EMBL" id="GL732549">
    <property type="protein sequence ID" value="EFX80011.1"/>
    <property type="molecule type" value="Genomic_DNA"/>
</dbReference>
<protein>
    <submittedName>
        <fullName evidence="1">Uncharacterized protein</fullName>
    </submittedName>
</protein>
<reference evidence="1 2" key="1">
    <citation type="journal article" date="2011" name="Science">
        <title>The ecoresponsive genome of Daphnia pulex.</title>
        <authorList>
            <person name="Colbourne J.K."/>
            <person name="Pfrender M.E."/>
            <person name="Gilbert D."/>
            <person name="Thomas W.K."/>
            <person name="Tucker A."/>
            <person name="Oakley T.H."/>
            <person name="Tokishita S."/>
            <person name="Aerts A."/>
            <person name="Arnold G.J."/>
            <person name="Basu M.K."/>
            <person name="Bauer D.J."/>
            <person name="Caceres C.E."/>
            <person name="Carmel L."/>
            <person name="Casola C."/>
            <person name="Choi J.H."/>
            <person name="Detter J.C."/>
            <person name="Dong Q."/>
            <person name="Dusheyko S."/>
            <person name="Eads B.D."/>
            <person name="Frohlich T."/>
            <person name="Geiler-Samerotte K.A."/>
            <person name="Gerlach D."/>
            <person name="Hatcher P."/>
            <person name="Jogdeo S."/>
            <person name="Krijgsveld J."/>
            <person name="Kriventseva E.V."/>
            <person name="Kultz D."/>
            <person name="Laforsch C."/>
            <person name="Lindquist E."/>
            <person name="Lopez J."/>
            <person name="Manak J.R."/>
            <person name="Muller J."/>
            <person name="Pangilinan J."/>
            <person name="Patwardhan R.P."/>
            <person name="Pitluck S."/>
            <person name="Pritham E.J."/>
            <person name="Rechtsteiner A."/>
            <person name="Rho M."/>
            <person name="Rogozin I.B."/>
            <person name="Sakarya O."/>
            <person name="Salamov A."/>
            <person name="Schaack S."/>
            <person name="Shapiro H."/>
            <person name="Shiga Y."/>
            <person name="Skalitzky C."/>
            <person name="Smith Z."/>
            <person name="Souvorov A."/>
            <person name="Sung W."/>
            <person name="Tang Z."/>
            <person name="Tsuchiya D."/>
            <person name="Tu H."/>
            <person name="Vos H."/>
            <person name="Wang M."/>
            <person name="Wolf Y.I."/>
            <person name="Yamagata H."/>
            <person name="Yamada T."/>
            <person name="Ye Y."/>
            <person name="Shaw J.R."/>
            <person name="Andrews J."/>
            <person name="Crease T.J."/>
            <person name="Tang H."/>
            <person name="Lucas S.M."/>
            <person name="Robertson H.M."/>
            <person name="Bork P."/>
            <person name="Koonin E.V."/>
            <person name="Zdobnov E.M."/>
            <person name="Grigoriev I.V."/>
            <person name="Lynch M."/>
            <person name="Boore J.L."/>
        </authorList>
    </citation>
    <scope>NUCLEOTIDE SEQUENCE [LARGE SCALE GENOMIC DNA]</scope>
</reference>
<organism evidence="1 2">
    <name type="scientific">Daphnia pulex</name>
    <name type="common">Water flea</name>
    <dbReference type="NCBI Taxonomy" id="6669"/>
    <lineage>
        <taxon>Eukaryota</taxon>
        <taxon>Metazoa</taxon>
        <taxon>Ecdysozoa</taxon>
        <taxon>Arthropoda</taxon>
        <taxon>Crustacea</taxon>
        <taxon>Branchiopoda</taxon>
        <taxon>Diplostraca</taxon>
        <taxon>Cladocera</taxon>
        <taxon>Anomopoda</taxon>
        <taxon>Daphniidae</taxon>
        <taxon>Daphnia</taxon>
    </lineage>
</organism>
<proteinExistence type="predicted"/>
<dbReference type="AlphaFoldDB" id="E9GKL4"/>
<accession>E9GKL4</accession>
<sequence>MWKGSEAVTKLMKPDAYFSSLINSMLPLTCCCAQVIQQNGIPIDESQLPTSICQSISKWCWRKAMKLRYSPADGVPLLPMIPYVGVPSVASLVVFVTAEEVMTMEDLNQFEESFCVTIASQVDHGQPNALYILSLYEYVSEKIIFDKDDEDDDEEEDEDEVKDLNVIAIKRYTVMNGIGSNTFLLMLEQVTDEPPQLLPRKSFEVLINTLAFASYWLGFLAKKQPGYPGREKMLSHANLLTLTKFIGEIASFFIIEMRCLPLDFKLTWILNNPTTVSAKSFLILFSFWRKISPHLNNQVKQQIEEHFSNYIRYYSFEGTATALHVAADAFETPMLTRKTTMAEVRFTFWPKGESPIGMQTCQYSPRNSKNRLPTDHGQPHALYIFSLYEYVSENMIFDEDDENDDEDEDEDEVEDLNVIAIKRYTVMNGIGFNTFLLILEQVTDEFDPQLLPRTSFDILIKTLAFASYWLGFLAKKRPGYPGREQMLSHANLLTQTKFIGEIASFFITEMRCLPWDFKLTWILNKIPPHLNNQEKQQIEEHFLNYIRYFSFEGTATAFHVAADAIETESRILGCKLANTLLVIRRTASQADHGQPNALYILSLYEYVSENMFFDEDDENDDEDKVEDEVEDLNVIAIIALL</sequence>
<dbReference type="PANTHER" id="PTHR45903">
    <property type="entry name" value="GLUTAMATE-RICH WD REPEAT-CONTAINING PROTEIN 1"/>
    <property type="match status" value="1"/>
</dbReference>
<dbReference type="GO" id="GO:0042254">
    <property type="term" value="P:ribosome biogenesis"/>
    <property type="evidence" value="ECO:0000318"/>
    <property type="project" value="GO_Central"/>
</dbReference>
<gene>
    <name evidence="1" type="ORF">DAPPUDRAFT_103867</name>
</gene>
<dbReference type="KEGG" id="dpx:DAPPUDRAFT_103867"/>
<evidence type="ECO:0000313" key="1">
    <source>
        <dbReference type="EMBL" id="EFX80011.1"/>
    </source>
</evidence>
<dbReference type="HOGENOM" id="CLU_427153_0_0_1"/>
<dbReference type="Proteomes" id="UP000000305">
    <property type="component" value="Unassembled WGS sequence"/>
</dbReference>
<evidence type="ECO:0000313" key="2">
    <source>
        <dbReference type="Proteomes" id="UP000000305"/>
    </source>
</evidence>
<dbReference type="PANTHER" id="PTHR45903:SF1">
    <property type="entry name" value="GLUTAMATE-RICH WD REPEAT-CONTAINING PROTEIN 1"/>
    <property type="match status" value="1"/>
</dbReference>
<keyword evidence="2" id="KW-1185">Reference proteome</keyword>